<dbReference type="AlphaFoldDB" id="A0A813HG17"/>
<reference evidence="2" key="1">
    <citation type="submission" date="2021-02" db="EMBL/GenBank/DDBJ databases">
        <authorList>
            <person name="Dougan E. K."/>
            <person name="Rhodes N."/>
            <person name="Thang M."/>
            <person name="Chan C."/>
        </authorList>
    </citation>
    <scope>NUCLEOTIDE SEQUENCE</scope>
</reference>
<accession>A0A813HG17</accession>
<comment type="caution">
    <text evidence="2">The sequence shown here is derived from an EMBL/GenBank/DDBJ whole genome shotgun (WGS) entry which is preliminary data.</text>
</comment>
<keyword evidence="3" id="KW-1185">Reference proteome</keyword>
<evidence type="ECO:0000256" key="1">
    <source>
        <dbReference type="SAM" id="MobiDB-lite"/>
    </source>
</evidence>
<evidence type="ECO:0000313" key="3">
    <source>
        <dbReference type="Proteomes" id="UP000654075"/>
    </source>
</evidence>
<proteinExistence type="predicted"/>
<gene>
    <name evidence="2" type="ORF">PGLA1383_LOCUS52686</name>
</gene>
<evidence type="ECO:0008006" key="4">
    <source>
        <dbReference type="Google" id="ProtNLM"/>
    </source>
</evidence>
<protein>
    <recommendedName>
        <fullName evidence="4">PDZ domain-containing protein</fullName>
    </recommendedName>
</protein>
<sequence>LVVQAVDAEDGLAATAGVQPGDEVVEAEVDRHGNRDSLHRTAKEIREVLGLGRGGRVPTIAVGQHSSSGTPRLVPTNPRENTVSPSLVLLFRSPLRNSFDSSGLQQVLVAQAGLVAQLMPSWEEIARPEDSSHRGDAPASRAAAA</sequence>
<feature type="non-terminal residue" evidence="2">
    <location>
        <position position="1"/>
    </location>
</feature>
<dbReference type="EMBL" id="CAJNNV010031675">
    <property type="protein sequence ID" value="CAE8637318.1"/>
    <property type="molecule type" value="Genomic_DNA"/>
</dbReference>
<name>A0A813HG17_POLGL</name>
<feature type="region of interest" description="Disordered" evidence="1">
    <location>
        <begin position="56"/>
        <end position="80"/>
    </location>
</feature>
<evidence type="ECO:0000313" key="2">
    <source>
        <dbReference type="EMBL" id="CAE8637318.1"/>
    </source>
</evidence>
<organism evidence="2 3">
    <name type="scientific">Polarella glacialis</name>
    <name type="common">Dinoflagellate</name>
    <dbReference type="NCBI Taxonomy" id="89957"/>
    <lineage>
        <taxon>Eukaryota</taxon>
        <taxon>Sar</taxon>
        <taxon>Alveolata</taxon>
        <taxon>Dinophyceae</taxon>
        <taxon>Suessiales</taxon>
        <taxon>Suessiaceae</taxon>
        <taxon>Polarella</taxon>
    </lineage>
</organism>
<feature type="region of interest" description="Disordered" evidence="1">
    <location>
        <begin position="125"/>
        <end position="145"/>
    </location>
</feature>
<dbReference type="Proteomes" id="UP000654075">
    <property type="component" value="Unassembled WGS sequence"/>
</dbReference>
<feature type="non-terminal residue" evidence="2">
    <location>
        <position position="145"/>
    </location>
</feature>
<feature type="compositionally biased region" description="Basic and acidic residues" evidence="1">
    <location>
        <begin position="125"/>
        <end position="136"/>
    </location>
</feature>